<dbReference type="AlphaFoldDB" id="A0A133XZS5"/>
<feature type="transmembrane region" description="Helical" evidence="7">
    <location>
        <begin position="105"/>
        <end position="128"/>
    </location>
</feature>
<evidence type="ECO:0000313" key="9">
    <source>
        <dbReference type="Proteomes" id="UP000070422"/>
    </source>
</evidence>
<dbReference type="OrthoDB" id="1819027at2"/>
<feature type="compositionally biased region" description="Basic and acidic residues" evidence="6">
    <location>
        <begin position="381"/>
        <end position="398"/>
    </location>
</feature>
<comment type="caution">
    <text evidence="8">The sequence shown here is derived from an EMBL/GenBank/DDBJ whole genome shotgun (WGS) entry which is preliminary data.</text>
</comment>
<proteinExistence type="predicted"/>
<gene>
    <name evidence="8" type="ORF">HMPREF3187_00827</name>
</gene>
<keyword evidence="2 8" id="KW-0132">Cell division</keyword>
<feature type="region of interest" description="Disordered" evidence="6">
    <location>
        <begin position="339"/>
        <end position="407"/>
    </location>
</feature>
<evidence type="ECO:0000313" key="8">
    <source>
        <dbReference type="EMBL" id="KXB36459.1"/>
    </source>
</evidence>
<accession>A0A133XZS5</accession>
<evidence type="ECO:0000256" key="1">
    <source>
        <dbReference type="ARBA" id="ARBA00022475"/>
    </source>
</evidence>
<evidence type="ECO:0000256" key="6">
    <source>
        <dbReference type="SAM" id="MobiDB-lite"/>
    </source>
</evidence>
<evidence type="ECO:0000256" key="2">
    <source>
        <dbReference type="ARBA" id="ARBA00022618"/>
    </source>
</evidence>
<dbReference type="STRING" id="87541.AWM71_00850"/>
<dbReference type="EMBL" id="LSCQ01000042">
    <property type="protein sequence ID" value="KXB36459.1"/>
    <property type="molecule type" value="Genomic_DNA"/>
</dbReference>
<protein>
    <submittedName>
        <fullName evidence="8">Cell division protein FtsQ</fullName>
    </submittedName>
</protein>
<keyword evidence="4 7" id="KW-1133">Transmembrane helix</keyword>
<dbReference type="GO" id="GO:0051301">
    <property type="term" value="P:cell division"/>
    <property type="evidence" value="ECO:0007669"/>
    <property type="project" value="UniProtKB-KW"/>
</dbReference>
<evidence type="ECO:0000256" key="5">
    <source>
        <dbReference type="ARBA" id="ARBA00023306"/>
    </source>
</evidence>
<evidence type="ECO:0000256" key="4">
    <source>
        <dbReference type="ARBA" id="ARBA00022989"/>
    </source>
</evidence>
<evidence type="ECO:0000256" key="7">
    <source>
        <dbReference type="SAM" id="Phobius"/>
    </source>
</evidence>
<keyword evidence="1" id="KW-1003">Cell membrane</keyword>
<organism evidence="8 9">
    <name type="scientific">Aerococcus christensenii</name>
    <dbReference type="NCBI Taxonomy" id="87541"/>
    <lineage>
        <taxon>Bacteria</taxon>
        <taxon>Bacillati</taxon>
        <taxon>Bacillota</taxon>
        <taxon>Bacilli</taxon>
        <taxon>Lactobacillales</taxon>
        <taxon>Aerococcaceae</taxon>
        <taxon>Aerococcus</taxon>
    </lineage>
</organism>
<dbReference type="PANTHER" id="PTHR37820">
    <property type="entry name" value="CELL DIVISION PROTEIN DIVIB"/>
    <property type="match status" value="1"/>
</dbReference>
<keyword evidence="7" id="KW-0472">Membrane</keyword>
<dbReference type="Gene3D" id="3.40.50.10960">
    <property type="match status" value="1"/>
</dbReference>
<dbReference type="Proteomes" id="UP000070422">
    <property type="component" value="Unassembled WGS sequence"/>
</dbReference>
<sequence length="407" mass="47349">MLDWNEEAKRSAKRRFEQEQMKRHQTEKEDSEKKDDAESPYKKAKTDPFSKANEENFSTEKQEGILDKCDQLLKKRNLHHLYRKKALLKDKEVPKKEHVSFIKKGFHWPSFGIGLCCVGIIAFSSWWLSPFNRVQGLTVSGNRLVADEQLLFTSGLKPNMSYLGIEKETPVVTERLRAQYPSVQKAQVIAEDNFSVRLNVQEFRAVGYIDKEDFKCPVLENQQTLTDPLPYGEQDVPNLVGFGEDEIPELASQLGKLSDDILAQIEEVDNVSDEIYQHHIAFKMKDGNIVVGFVESFAKRMQYYNQIVKSLKNQKGIINMEVGIFFEVKTPLTDPFASPEERERYIQRYGRPYRTRKDLEKEKSRGDENKDKVKKRSTSIQDKEWNEKQTEESTSVEKPKRRQPVQN</sequence>
<dbReference type="GO" id="GO:0005886">
    <property type="term" value="C:plasma membrane"/>
    <property type="evidence" value="ECO:0007669"/>
    <property type="project" value="TreeGrafter"/>
</dbReference>
<dbReference type="InterPro" id="IPR050487">
    <property type="entry name" value="FtsQ_DivIB"/>
</dbReference>
<dbReference type="PANTHER" id="PTHR37820:SF1">
    <property type="entry name" value="CELL DIVISION PROTEIN FTSQ"/>
    <property type="match status" value="1"/>
</dbReference>
<reference evidence="8 9" key="1">
    <citation type="submission" date="2016-01" db="EMBL/GenBank/DDBJ databases">
        <authorList>
            <person name="Oliw E.H."/>
        </authorList>
    </citation>
    <scope>NUCLEOTIDE SEQUENCE [LARGE SCALE GENOMIC DNA]</scope>
    <source>
        <strain evidence="8 9">KA00635</strain>
    </source>
</reference>
<keyword evidence="5" id="KW-0131">Cell cycle</keyword>
<name>A0A133XZS5_9LACT</name>
<feature type="compositionally biased region" description="Basic and acidic residues" evidence="6">
    <location>
        <begin position="355"/>
        <end position="371"/>
    </location>
</feature>
<dbReference type="RefSeq" id="WP_060936767.1">
    <property type="nucleotide sequence ID" value="NZ_JASOZP010000026.1"/>
</dbReference>
<dbReference type="PATRIC" id="fig|87541.4.peg.819"/>
<keyword evidence="3 7" id="KW-0812">Transmembrane</keyword>
<feature type="region of interest" description="Disordered" evidence="6">
    <location>
        <begin position="1"/>
        <end position="57"/>
    </location>
</feature>
<evidence type="ECO:0000256" key="3">
    <source>
        <dbReference type="ARBA" id="ARBA00022692"/>
    </source>
</evidence>